<protein>
    <recommendedName>
        <fullName evidence="8">Exosome complex component CSL4</fullName>
    </recommendedName>
</protein>
<keyword evidence="7" id="KW-1185">Reference proteome</keyword>
<evidence type="ECO:0000256" key="3">
    <source>
        <dbReference type="ARBA" id="ARBA00022835"/>
    </source>
</evidence>
<evidence type="ECO:0000256" key="1">
    <source>
        <dbReference type="ARBA" id="ARBA00004604"/>
    </source>
</evidence>
<dbReference type="Pfam" id="PF10447">
    <property type="entry name" value="EXOSC1"/>
    <property type="match status" value="1"/>
</dbReference>
<dbReference type="AlphaFoldDB" id="A0A9N9RSX6"/>
<dbReference type="OrthoDB" id="440760at2759"/>
<dbReference type="PANTHER" id="PTHR12686">
    <property type="entry name" value="3'-5' EXORIBONUCLEASE CSL4-RELATED"/>
    <property type="match status" value="1"/>
</dbReference>
<dbReference type="Proteomes" id="UP001153620">
    <property type="component" value="Chromosome 2"/>
</dbReference>
<dbReference type="PANTHER" id="PTHR12686:SF8">
    <property type="entry name" value="EXOSOME COMPLEX COMPONENT CSL4"/>
    <property type="match status" value="1"/>
</dbReference>
<name>A0A9N9RSX6_9DIPT</name>
<dbReference type="InterPro" id="IPR019495">
    <property type="entry name" value="EXOSC1_C"/>
</dbReference>
<accession>A0A9N9RSX6</accession>
<keyword evidence="3" id="KW-0271">Exosome</keyword>
<dbReference type="SUPFAM" id="SSF110324">
    <property type="entry name" value="Ribosomal L27 protein-like"/>
    <property type="match status" value="1"/>
</dbReference>
<dbReference type="Gene3D" id="2.40.50.100">
    <property type="match status" value="1"/>
</dbReference>
<dbReference type="GO" id="GO:0006396">
    <property type="term" value="P:RNA processing"/>
    <property type="evidence" value="ECO:0007669"/>
    <property type="project" value="InterPro"/>
</dbReference>
<organism evidence="6 7">
    <name type="scientific">Chironomus riparius</name>
    <dbReference type="NCBI Taxonomy" id="315576"/>
    <lineage>
        <taxon>Eukaryota</taxon>
        <taxon>Metazoa</taxon>
        <taxon>Ecdysozoa</taxon>
        <taxon>Arthropoda</taxon>
        <taxon>Hexapoda</taxon>
        <taxon>Insecta</taxon>
        <taxon>Pterygota</taxon>
        <taxon>Neoptera</taxon>
        <taxon>Endopterygota</taxon>
        <taxon>Diptera</taxon>
        <taxon>Nematocera</taxon>
        <taxon>Chironomoidea</taxon>
        <taxon>Chironomidae</taxon>
        <taxon>Chironominae</taxon>
        <taxon>Chironomus</taxon>
    </lineage>
</organism>
<feature type="domain" description="Exosome complex component N-terminal" evidence="5">
    <location>
        <begin position="4"/>
        <end position="41"/>
    </location>
</feature>
<feature type="domain" description="Exosome complex component CSL4 C-terminal" evidence="4">
    <location>
        <begin position="93"/>
        <end position="130"/>
    </location>
</feature>
<keyword evidence="2" id="KW-0963">Cytoplasm</keyword>
<evidence type="ECO:0008006" key="8">
    <source>
        <dbReference type="Google" id="ProtNLM"/>
    </source>
</evidence>
<comment type="subcellular location">
    <subcellularLocation>
        <location evidence="1">Nucleus</location>
        <location evidence="1">Nucleolus</location>
    </subcellularLocation>
</comment>
<evidence type="ECO:0000313" key="6">
    <source>
        <dbReference type="EMBL" id="CAG9802215.1"/>
    </source>
</evidence>
<reference evidence="6" key="2">
    <citation type="submission" date="2022-10" db="EMBL/GenBank/DDBJ databases">
        <authorList>
            <consortium name="ENA_rothamsted_submissions"/>
            <consortium name="culmorum"/>
            <person name="King R."/>
        </authorList>
    </citation>
    <scope>NUCLEOTIDE SEQUENCE</scope>
</reference>
<dbReference type="GO" id="GO:0003723">
    <property type="term" value="F:RNA binding"/>
    <property type="evidence" value="ECO:0007669"/>
    <property type="project" value="InterPro"/>
</dbReference>
<evidence type="ECO:0000256" key="2">
    <source>
        <dbReference type="ARBA" id="ARBA00022490"/>
    </source>
</evidence>
<evidence type="ECO:0000259" key="5">
    <source>
        <dbReference type="Pfam" id="PF14382"/>
    </source>
</evidence>
<reference evidence="6" key="1">
    <citation type="submission" date="2022-01" db="EMBL/GenBank/DDBJ databases">
        <authorList>
            <person name="King R."/>
        </authorList>
    </citation>
    <scope>NUCLEOTIDE SEQUENCE</scope>
</reference>
<dbReference type="GO" id="GO:0005730">
    <property type="term" value="C:nucleolus"/>
    <property type="evidence" value="ECO:0007669"/>
    <property type="project" value="UniProtKB-SubCell"/>
</dbReference>
<dbReference type="GO" id="GO:0000176">
    <property type="term" value="C:nuclear exosome (RNase complex)"/>
    <property type="evidence" value="ECO:0007669"/>
    <property type="project" value="TreeGrafter"/>
</dbReference>
<dbReference type="Gene3D" id="2.40.50.140">
    <property type="entry name" value="Nucleic acid-binding proteins"/>
    <property type="match status" value="1"/>
</dbReference>
<gene>
    <name evidence="6" type="ORF">CHIRRI_LOCUS5130</name>
</gene>
<dbReference type="InterPro" id="IPR012340">
    <property type="entry name" value="NA-bd_OB-fold"/>
</dbReference>
<dbReference type="InterPro" id="IPR039771">
    <property type="entry name" value="Csl4"/>
</dbReference>
<evidence type="ECO:0000259" key="4">
    <source>
        <dbReference type="Pfam" id="PF10447"/>
    </source>
</evidence>
<dbReference type="EMBL" id="OU895878">
    <property type="protein sequence ID" value="CAG9802215.1"/>
    <property type="molecule type" value="Genomic_DNA"/>
</dbReference>
<evidence type="ECO:0000313" key="7">
    <source>
        <dbReference type="Proteomes" id="UP001153620"/>
    </source>
</evidence>
<dbReference type="FunFam" id="2.40.50.140:FF:000198">
    <property type="entry name" value="Exosome complex component CSL4"/>
    <property type="match status" value="1"/>
</dbReference>
<proteinExistence type="predicted"/>
<dbReference type="Pfam" id="PF14382">
    <property type="entry name" value="ECR1_N"/>
    <property type="match status" value="1"/>
</dbReference>
<dbReference type="InterPro" id="IPR025721">
    <property type="entry name" value="Exosome_cplx_N_dom"/>
</dbReference>
<dbReference type="SUPFAM" id="SSF50249">
    <property type="entry name" value="Nucleic acid-binding proteins"/>
    <property type="match status" value="1"/>
</dbReference>
<dbReference type="GO" id="GO:0005737">
    <property type="term" value="C:cytoplasm"/>
    <property type="evidence" value="ECO:0007669"/>
    <property type="project" value="TreeGrafter"/>
</dbReference>
<sequence>MEIVCFPGQRICAANDNIIAGSGTYERLGYIFSSLAGTIETTTQEKNNIISVKSLGNKTVLPVVGDVVTARVEIVNQRFAKCQILCIGDVLLNRPLRGILRKEDVRATDIDRVEMYKNFRPNDIILAKVIPQIELHTFSLSTAENELGVVLATARGLAATCNRASNTPMVPISWLEMQCPLTGIKEPRKVAKIMSENSLVKIE</sequence>
<dbReference type="CDD" id="cd05791">
    <property type="entry name" value="S1_CSL4"/>
    <property type="match status" value="1"/>
</dbReference>